<gene>
    <name evidence="2" type="ORF">BU23DRAFT_167483</name>
</gene>
<dbReference type="Proteomes" id="UP000800036">
    <property type="component" value="Unassembled WGS sequence"/>
</dbReference>
<feature type="region of interest" description="Disordered" evidence="1">
    <location>
        <begin position="92"/>
        <end position="113"/>
    </location>
</feature>
<organism evidence="2 3">
    <name type="scientific">Bimuria novae-zelandiae CBS 107.79</name>
    <dbReference type="NCBI Taxonomy" id="1447943"/>
    <lineage>
        <taxon>Eukaryota</taxon>
        <taxon>Fungi</taxon>
        <taxon>Dikarya</taxon>
        <taxon>Ascomycota</taxon>
        <taxon>Pezizomycotina</taxon>
        <taxon>Dothideomycetes</taxon>
        <taxon>Pleosporomycetidae</taxon>
        <taxon>Pleosporales</taxon>
        <taxon>Massarineae</taxon>
        <taxon>Didymosphaeriaceae</taxon>
        <taxon>Bimuria</taxon>
    </lineage>
</organism>
<name>A0A6A5VF81_9PLEO</name>
<proteinExistence type="predicted"/>
<protein>
    <submittedName>
        <fullName evidence="2">Uncharacterized protein</fullName>
    </submittedName>
</protein>
<sequence length="113" mass="12342">MAMQRVARGSASAAGSAWKLSLILDGADGRVALQCNVTPKVDRSSEAEHSETTRKKLVPYAMTDRVIVESSCPSVTRDDRADWRSVLNQRNGSERWSGQSGKCGMETLQSAFH</sequence>
<accession>A0A6A5VF81</accession>
<evidence type="ECO:0000313" key="3">
    <source>
        <dbReference type="Proteomes" id="UP000800036"/>
    </source>
</evidence>
<dbReference type="AlphaFoldDB" id="A0A6A5VF81"/>
<keyword evidence="3" id="KW-1185">Reference proteome</keyword>
<reference evidence="2" key="1">
    <citation type="journal article" date="2020" name="Stud. Mycol.">
        <title>101 Dothideomycetes genomes: a test case for predicting lifestyles and emergence of pathogens.</title>
        <authorList>
            <person name="Haridas S."/>
            <person name="Albert R."/>
            <person name="Binder M."/>
            <person name="Bloem J."/>
            <person name="Labutti K."/>
            <person name="Salamov A."/>
            <person name="Andreopoulos B."/>
            <person name="Baker S."/>
            <person name="Barry K."/>
            <person name="Bills G."/>
            <person name="Bluhm B."/>
            <person name="Cannon C."/>
            <person name="Castanera R."/>
            <person name="Culley D."/>
            <person name="Daum C."/>
            <person name="Ezra D."/>
            <person name="Gonzalez J."/>
            <person name="Henrissat B."/>
            <person name="Kuo A."/>
            <person name="Liang C."/>
            <person name="Lipzen A."/>
            <person name="Lutzoni F."/>
            <person name="Magnuson J."/>
            <person name="Mondo S."/>
            <person name="Nolan M."/>
            <person name="Ohm R."/>
            <person name="Pangilinan J."/>
            <person name="Park H.-J."/>
            <person name="Ramirez L."/>
            <person name="Alfaro M."/>
            <person name="Sun H."/>
            <person name="Tritt A."/>
            <person name="Yoshinaga Y."/>
            <person name="Zwiers L.-H."/>
            <person name="Turgeon B."/>
            <person name="Goodwin S."/>
            <person name="Spatafora J."/>
            <person name="Crous P."/>
            <person name="Grigoriev I."/>
        </authorList>
    </citation>
    <scope>NUCLEOTIDE SEQUENCE</scope>
    <source>
        <strain evidence="2">CBS 107.79</strain>
    </source>
</reference>
<dbReference type="EMBL" id="ML976690">
    <property type="protein sequence ID" value="KAF1971907.1"/>
    <property type="molecule type" value="Genomic_DNA"/>
</dbReference>
<evidence type="ECO:0000313" key="2">
    <source>
        <dbReference type="EMBL" id="KAF1971907.1"/>
    </source>
</evidence>
<evidence type="ECO:0000256" key="1">
    <source>
        <dbReference type="SAM" id="MobiDB-lite"/>
    </source>
</evidence>